<proteinExistence type="predicted"/>
<feature type="non-terminal residue" evidence="2">
    <location>
        <position position="217"/>
    </location>
</feature>
<dbReference type="Proteomes" id="UP000258309">
    <property type="component" value="Unassembled WGS sequence"/>
</dbReference>
<evidence type="ECO:0000313" key="3">
    <source>
        <dbReference type="Proteomes" id="UP000258309"/>
    </source>
</evidence>
<organism evidence="2 3">
    <name type="scientific">Scytalidium lignicola</name>
    <name type="common">Hyphomycete</name>
    <dbReference type="NCBI Taxonomy" id="5539"/>
    <lineage>
        <taxon>Eukaryota</taxon>
        <taxon>Fungi</taxon>
        <taxon>Dikarya</taxon>
        <taxon>Ascomycota</taxon>
        <taxon>Pezizomycotina</taxon>
        <taxon>Leotiomycetes</taxon>
        <taxon>Leotiomycetes incertae sedis</taxon>
        <taxon>Scytalidium</taxon>
    </lineage>
</organism>
<evidence type="ECO:0000313" key="2">
    <source>
        <dbReference type="EMBL" id="RFU26321.1"/>
    </source>
</evidence>
<keyword evidence="3" id="KW-1185">Reference proteome</keyword>
<feature type="compositionally biased region" description="Acidic residues" evidence="1">
    <location>
        <begin position="62"/>
        <end position="83"/>
    </location>
</feature>
<sequence length="217" mass="23077">MSGAGRGACIRALVGRCNPGIQVSRTTSASISTAPPPQLPDALLLLVADGKRKKKKINGYDNSDDGDDGSDDDDDEEEEEEEGMSVAAKEGTGEAGAGIWDLPLSNRQKCQELGDREMTGSRVTGGVRVVCVGDDGHVHFIIVGARLAAKAEREEGVRGKAAVVLSSASWKAKKKSCNARVIVFLGSLPHRRMETAAACFKRTGGGERRERSEQRPD</sequence>
<gene>
    <name evidence="2" type="ORF">B7463_g10012</name>
</gene>
<comment type="caution">
    <text evidence="2">The sequence shown here is derived from an EMBL/GenBank/DDBJ whole genome shotgun (WGS) entry which is preliminary data.</text>
</comment>
<dbReference type="EMBL" id="NCSJ02000269">
    <property type="protein sequence ID" value="RFU26321.1"/>
    <property type="molecule type" value="Genomic_DNA"/>
</dbReference>
<accession>A0A3E2GYX8</accession>
<reference evidence="2 3" key="1">
    <citation type="submission" date="2018-05" db="EMBL/GenBank/DDBJ databases">
        <title>Draft genome sequence of Scytalidium lignicola DSM 105466, a ubiquitous saprotrophic fungus.</title>
        <authorList>
            <person name="Buettner E."/>
            <person name="Gebauer A.M."/>
            <person name="Hofrichter M."/>
            <person name="Liers C."/>
            <person name="Kellner H."/>
        </authorList>
    </citation>
    <scope>NUCLEOTIDE SEQUENCE [LARGE SCALE GENOMIC DNA]</scope>
    <source>
        <strain evidence="2 3">DSM 105466</strain>
    </source>
</reference>
<name>A0A3E2GYX8_SCYLI</name>
<evidence type="ECO:0000256" key="1">
    <source>
        <dbReference type="SAM" id="MobiDB-lite"/>
    </source>
</evidence>
<feature type="region of interest" description="Disordered" evidence="1">
    <location>
        <begin position="55"/>
        <end position="100"/>
    </location>
</feature>
<protein>
    <submittedName>
        <fullName evidence="2">Uncharacterized protein</fullName>
    </submittedName>
</protein>
<dbReference type="AlphaFoldDB" id="A0A3E2GYX8"/>
<feature type="non-terminal residue" evidence="2">
    <location>
        <position position="1"/>
    </location>
</feature>